<evidence type="ECO:0000313" key="3">
    <source>
        <dbReference type="EMBL" id="CAC5366036.1"/>
    </source>
</evidence>
<dbReference type="Pfam" id="PF03473">
    <property type="entry name" value="MOSC"/>
    <property type="match status" value="1"/>
</dbReference>
<dbReference type="PANTHER" id="PTHR14237:SF19">
    <property type="entry name" value="MITOCHONDRIAL AMIDOXIME REDUCING COMPONENT 1"/>
    <property type="match status" value="1"/>
</dbReference>
<dbReference type="SUPFAM" id="SSF50800">
    <property type="entry name" value="PK beta-barrel domain-like"/>
    <property type="match status" value="1"/>
</dbReference>
<dbReference type="GO" id="GO:0003824">
    <property type="term" value="F:catalytic activity"/>
    <property type="evidence" value="ECO:0007669"/>
    <property type="project" value="InterPro"/>
</dbReference>
<keyword evidence="1" id="KW-0472">Membrane</keyword>
<protein>
    <recommendedName>
        <fullName evidence="2">MOSC domain-containing protein</fullName>
    </recommendedName>
</protein>
<dbReference type="SUPFAM" id="SSF141673">
    <property type="entry name" value="MOSC N-terminal domain-like"/>
    <property type="match status" value="1"/>
</dbReference>
<dbReference type="GO" id="GO:0030151">
    <property type="term" value="F:molybdenum ion binding"/>
    <property type="evidence" value="ECO:0007669"/>
    <property type="project" value="InterPro"/>
</dbReference>
<keyword evidence="1" id="KW-1133">Transmembrane helix</keyword>
<evidence type="ECO:0000313" key="4">
    <source>
        <dbReference type="Proteomes" id="UP000507470"/>
    </source>
</evidence>
<keyword evidence="1" id="KW-0812">Transmembrane</keyword>
<gene>
    <name evidence="3" type="ORF">MCOR_6492</name>
</gene>
<keyword evidence="4" id="KW-1185">Reference proteome</keyword>
<evidence type="ECO:0000259" key="2">
    <source>
        <dbReference type="PROSITE" id="PS51340"/>
    </source>
</evidence>
<dbReference type="PANTHER" id="PTHR14237">
    <property type="entry name" value="MOLYBDOPTERIN COFACTOR SULFURASE MOSC"/>
    <property type="match status" value="1"/>
</dbReference>
<dbReference type="InterPro" id="IPR005302">
    <property type="entry name" value="MoCF_Sase_C"/>
</dbReference>
<name>A0A6J8AEX9_MYTCO</name>
<accession>A0A6J8AEX9</accession>
<dbReference type="Pfam" id="PF03476">
    <property type="entry name" value="MOSC_N"/>
    <property type="match status" value="1"/>
</dbReference>
<feature type="transmembrane region" description="Helical" evidence="1">
    <location>
        <begin position="6"/>
        <end position="27"/>
    </location>
</feature>
<dbReference type="AlphaFoldDB" id="A0A6J8AEX9"/>
<dbReference type="EMBL" id="CACVKT020001211">
    <property type="protein sequence ID" value="CAC5366036.1"/>
    <property type="molecule type" value="Genomic_DNA"/>
</dbReference>
<sequence>MTVDDPLNLVLALATASTIKYIGASLWRLKKLAKYEFVGKVTALDLYPAKSCGAISLQSANCTRGGLKHSGVTDRHWMVVRDDGVKVNIQQEPKMTLITPSIHGNKLCFDAPGMPTLKVEKNPKEDPSLYVDCKPKVKAMTAMNCGKEASEWISKYLGIKGAYIVVSTENMAKRDVSELVPRPWLNVPETTDKVTFSEVSMCNIAFENSLRDLNSRLANPVSMGNFRPNIIINGSLAFDEDNWLEMRIGESVYMRILEPNPRCLLITVAPDGKRDPNTEPLKTLRKFRKTKPYGDSPLFGVNTAIDREGIIKIGDPVYVLRKPVT</sequence>
<reference evidence="3 4" key="1">
    <citation type="submission" date="2020-06" db="EMBL/GenBank/DDBJ databases">
        <authorList>
            <person name="Li R."/>
            <person name="Bekaert M."/>
        </authorList>
    </citation>
    <scope>NUCLEOTIDE SEQUENCE [LARGE SCALE GENOMIC DNA]</scope>
    <source>
        <strain evidence="4">wild</strain>
    </source>
</reference>
<dbReference type="PROSITE" id="PS51340">
    <property type="entry name" value="MOSC"/>
    <property type="match status" value="1"/>
</dbReference>
<feature type="domain" description="MOSC" evidence="2">
    <location>
        <begin position="177"/>
        <end position="320"/>
    </location>
</feature>
<dbReference type="GO" id="GO:0030170">
    <property type="term" value="F:pyridoxal phosphate binding"/>
    <property type="evidence" value="ECO:0007669"/>
    <property type="project" value="InterPro"/>
</dbReference>
<evidence type="ECO:0000256" key="1">
    <source>
        <dbReference type="SAM" id="Phobius"/>
    </source>
</evidence>
<dbReference type="InterPro" id="IPR011037">
    <property type="entry name" value="Pyrv_Knase-like_insert_dom_sf"/>
</dbReference>
<organism evidence="3 4">
    <name type="scientific">Mytilus coruscus</name>
    <name type="common">Sea mussel</name>
    <dbReference type="NCBI Taxonomy" id="42192"/>
    <lineage>
        <taxon>Eukaryota</taxon>
        <taxon>Metazoa</taxon>
        <taxon>Spiralia</taxon>
        <taxon>Lophotrochozoa</taxon>
        <taxon>Mollusca</taxon>
        <taxon>Bivalvia</taxon>
        <taxon>Autobranchia</taxon>
        <taxon>Pteriomorphia</taxon>
        <taxon>Mytilida</taxon>
        <taxon>Mytiloidea</taxon>
        <taxon>Mytilidae</taxon>
        <taxon>Mytilinae</taxon>
        <taxon>Mytilus</taxon>
    </lineage>
</organism>
<dbReference type="Proteomes" id="UP000507470">
    <property type="component" value="Unassembled WGS sequence"/>
</dbReference>
<dbReference type="InterPro" id="IPR005303">
    <property type="entry name" value="MOCOS_middle"/>
</dbReference>
<dbReference type="OrthoDB" id="17255at2759"/>
<proteinExistence type="predicted"/>